<dbReference type="EMBL" id="JACARG010000041">
    <property type="protein sequence ID" value="NWE15185.1"/>
    <property type="molecule type" value="Genomic_DNA"/>
</dbReference>
<sequence length="130" mass="13982">MNRKHLLVPFAASALLLALCGTASADENPALKKCMDGANTTADMVDCNTKETKVQDARLNTAYKAAMTAMEGTRKQQLQDVQRQWIKFRDANCGFIGSATGGTIDQVNGSGCVLDMTQTRAQELENLVGP</sequence>
<accession>A0A7Y8EJA0</accession>
<protein>
    <submittedName>
        <fullName evidence="3">DUF1311 domain-containing protein</fullName>
    </submittedName>
</protein>
<dbReference type="RefSeq" id="WP_177042157.1">
    <property type="nucleotide sequence ID" value="NZ_JACAOQ010000004.1"/>
</dbReference>
<dbReference type="PANTHER" id="PTHR39176">
    <property type="entry name" value="PERIPLASMIC PROTEIN-RELATED"/>
    <property type="match status" value="1"/>
</dbReference>
<dbReference type="AlphaFoldDB" id="A0A7Y8EJA0"/>
<dbReference type="Gene3D" id="1.20.1270.180">
    <property type="match status" value="1"/>
</dbReference>
<evidence type="ECO:0000313" key="3">
    <source>
        <dbReference type="EMBL" id="NWE15185.1"/>
    </source>
</evidence>
<evidence type="ECO:0000259" key="2">
    <source>
        <dbReference type="Pfam" id="PF07007"/>
    </source>
</evidence>
<organism evidence="3 4">
    <name type="scientific">Pseudomonas yamanorum</name>
    <dbReference type="NCBI Taxonomy" id="515393"/>
    <lineage>
        <taxon>Bacteria</taxon>
        <taxon>Pseudomonadati</taxon>
        <taxon>Pseudomonadota</taxon>
        <taxon>Gammaproteobacteria</taxon>
        <taxon>Pseudomonadales</taxon>
        <taxon>Pseudomonadaceae</taxon>
        <taxon>Pseudomonas</taxon>
    </lineage>
</organism>
<dbReference type="Pfam" id="PF07007">
    <property type="entry name" value="LprI"/>
    <property type="match status" value="1"/>
</dbReference>
<dbReference type="PANTHER" id="PTHR39176:SF1">
    <property type="entry name" value="PERIPLASMIC PROTEIN"/>
    <property type="match status" value="1"/>
</dbReference>
<name>A0A7Y8EJA0_9PSED</name>
<gene>
    <name evidence="3" type="ORF">HX822_19770</name>
</gene>
<dbReference type="Proteomes" id="UP000531950">
    <property type="component" value="Unassembled WGS sequence"/>
</dbReference>
<evidence type="ECO:0000256" key="1">
    <source>
        <dbReference type="SAM" id="SignalP"/>
    </source>
</evidence>
<evidence type="ECO:0000313" key="4">
    <source>
        <dbReference type="Proteomes" id="UP000531950"/>
    </source>
</evidence>
<dbReference type="InterPro" id="IPR009739">
    <property type="entry name" value="LprI-like_N"/>
</dbReference>
<feature type="signal peptide" evidence="1">
    <location>
        <begin position="1"/>
        <end position="25"/>
    </location>
</feature>
<feature type="domain" description="Lysozyme inhibitor LprI-like N-terminal" evidence="2">
    <location>
        <begin position="34"/>
        <end position="124"/>
    </location>
</feature>
<keyword evidence="1" id="KW-0732">Signal</keyword>
<proteinExistence type="predicted"/>
<comment type="caution">
    <text evidence="3">The sequence shown here is derived from an EMBL/GenBank/DDBJ whole genome shotgun (WGS) entry which is preliminary data.</text>
</comment>
<reference evidence="3 4" key="1">
    <citation type="submission" date="2020-04" db="EMBL/GenBank/DDBJ databases">
        <title>Molecular characterization of pseudomonads from Agaricus bisporus reveal novel blotch 2 pathogens in Western Europe.</title>
        <authorList>
            <person name="Taparia T."/>
            <person name="Krijger M."/>
            <person name="Haynes E."/>
            <person name="Elpinstone J.G."/>
            <person name="Noble R."/>
            <person name="Van Der Wolf J."/>
        </authorList>
    </citation>
    <scope>NUCLEOTIDE SEQUENCE [LARGE SCALE GENOMIC DNA]</scope>
    <source>
        <strain evidence="3 4">IPO3782</strain>
    </source>
</reference>
<feature type="chain" id="PRO_5031501376" evidence="1">
    <location>
        <begin position="26"/>
        <end position="130"/>
    </location>
</feature>